<sequence>MKSIAHIQTQQASRIAKRLANHWKHKFNIDETEQNFLIHFPGAEVSLTPEADHLTVTIQSTDESTDLNKLENVVLDHLIRMGQEPLTAEWQYHDSDKEKI</sequence>
<evidence type="ECO:0000313" key="1">
    <source>
        <dbReference type="EMBL" id="HJF27607.1"/>
    </source>
</evidence>
<dbReference type="AlphaFoldDB" id="A0A9D2US94"/>
<evidence type="ECO:0000313" key="2">
    <source>
        <dbReference type="Proteomes" id="UP000787156"/>
    </source>
</evidence>
<dbReference type="InterPro" id="IPR014543">
    <property type="entry name" value="UCP028291"/>
</dbReference>
<dbReference type="Gene3D" id="3.30.310.50">
    <property type="entry name" value="Alpha-D-phosphohexomutase, C-terminal domain"/>
    <property type="match status" value="1"/>
</dbReference>
<reference evidence="1" key="2">
    <citation type="submission" date="2021-09" db="EMBL/GenBank/DDBJ databases">
        <authorList>
            <person name="Gilroy R."/>
        </authorList>
    </citation>
    <scope>NUCLEOTIDE SEQUENCE</scope>
    <source>
        <strain evidence="1">CHK135-1449</strain>
    </source>
</reference>
<name>A0A9D2US94_ACILW</name>
<accession>A0A9D2US94</accession>
<proteinExistence type="predicted"/>
<protein>
    <submittedName>
        <fullName evidence="1">DUF2218 domain-containing protein</fullName>
    </submittedName>
</protein>
<dbReference type="Proteomes" id="UP000787156">
    <property type="component" value="Unassembled WGS sequence"/>
</dbReference>
<comment type="caution">
    <text evidence="1">The sequence shown here is derived from an EMBL/GenBank/DDBJ whole genome shotgun (WGS) entry which is preliminary data.</text>
</comment>
<reference evidence="1" key="1">
    <citation type="journal article" date="2021" name="PeerJ">
        <title>Extensive microbial diversity within the chicken gut microbiome revealed by metagenomics and culture.</title>
        <authorList>
            <person name="Gilroy R."/>
            <person name="Ravi A."/>
            <person name="Getino M."/>
            <person name="Pursley I."/>
            <person name="Horton D.L."/>
            <person name="Alikhan N.F."/>
            <person name="Baker D."/>
            <person name="Gharbi K."/>
            <person name="Hall N."/>
            <person name="Watson M."/>
            <person name="Adriaenssens E.M."/>
            <person name="Foster-Nyarko E."/>
            <person name="Jarju S."/>
            <person name="Secka A."/>
            <person name="Antonio M."/>
            <person name="Oren A."/>
            <person name="Chaudhuri R.R."/>
            <person name="La Ragione R."/>
            <person name="Hildebrand F."/>
            <person name="Pallen M.J."/>
        </authorList>
    </citation>
    <scope>NUCLEOTIDE SEQUENCE</scope>
    <source>
        <strain evidence="1">CHK135-1449</strain>
    </source>
</reference>
<dbReference type="EMBL" id="DYWX01000051">
    <property type="protein sequence ID" value="HJF27607.1"/>
    <property type="molecule type" value="Genomic_DNA"/>
</dbReference>
<gene>
    <name evidence="1" type="ORF">K8V79_05085</name>
</gene>
<dbReference type="Pfam" id="PF09981">
    <property type="entry name" value="DUF2218"/>
    <property type="match status" value="1"/>
</dbReference>
<organism evidence="1 2">
    <name type="scientific">Acinetobacter lwoffii</name>
    <dbReference type="NCBI Taxonomy" id="28090"/>
    <lineage>
        <taxon>Bacteria</taxon>
        <taxon>Pseudomonadati</taxon>
        <taxon>Pseudomonadota</taxon>
        <taxon>Gammaproteobacteria</taxon>
        <taxon>Moraxellales</taxon>
        <taxon>Moraxellaceae</taxon>
        <taxon>Acinetobacter</taxon>
    </lineage>
</organism>